<accession>A0A562JS66</accession>
<evidence type="ECO:0000256" key="6">
    <source>
        <dbReference type="SAM" id="Phobius"/>
    </source>
</evidence>
<keyword evidence="3 6" id="KW-0812">Transmembrane</keyword>
<evidence type="ECO:0000256" key="5">
    <source>
        <dbReference type="ARBA" id="ARBA00023136"/>
    </source>
</evidence>
<dbReference type="Pfam" id="PF00482">
    <property type="entry name" value="T2SSF"/>
    <property type="match status" value="1"/>
</dbReference>
<comment type="subcellular location">
    <subcellularLocation>
        <location evidence="1">Cell membrane</location>
        <topology evidence="1">Multi-pass membrane protein</topology>
    </subcellularLocation>
</comment>
<evidence type="ECO:0000256" key="2">
    <source>
        <dbReference type="ARBA" id="ARBA00022475"/>
    </source>
</evidence>
<protein>
    <submittedName>
        <fullName evidence="8">Tight adherence protein C</fullName>
    </submittedName>
</protein>
<keyword evidence="5 6" id="KW-0472">Membrane</keyword>
<feature type="transmembrane region" description="Helical" evidence="6">
    <location>
        <begin position="6"/>
        <end position="25"/>
    </location>
</feature>
<evidence type="ECO:0000259" key="7">
    <source>
        <dbReference type="Pfam" id="PF00482"/>
    </source>
</evidence>
<feature type="transmembrane region" description="Helical" evidence="6">
    <location>
        <begin position="105"/>
        <end position="125"/>
    </location>
</feature>
<evidence type="ECO:0000256" key="3">
    <source>
        <dbReference type="ARBA" id="ARBA00022692"/>
    </source>
</evidence>
<feature type="transmembrane region" description="Helical" evidence="6">
    <location>
        <begin position="279"/>
        <end position="300"/>
    </location>
</feature>
<evidence type="ECO:0000313" key="8">
    <source>
        <dbReference type="EMBL" id="TWH85825.1"/>
    </source>
</evidence>
<evidence type="ECO:0000313" key="9">
    <source>
        <dbReference type="Proteomes" id="UP000318667"/>
    </source>
</evidence>
<name>A0A562JS66_9BACI</name>
<reference evidence="8 9" key="1">
    <citation type="journal article" date="2015" name="Stand. Genomic Sci.">
        <title>Genomic Encyclopedia of Bacterial and Archaeal Type Strains, Phase III: the genomes of soil and plant-associated and newly described type strains.</title>
        <authorList>
            <person name="Whitman W.B."/>
            <person name="Woyke T."/>
            <person name="Klenk H.P."/>
            <person name="Zhou Y."/>
            <person name="Lilburn T.G."/>
            <person name="Beck B.J."/>
            <person name="De Vos P."/>
            <person name="Vandamme P."/>
            <person name="Eisen J.A."/>
            <person name="Garrity G."/>
            <person name="Hugenholtz P."/>
            <person name="Kyrpides N.C."/>
        </authorList>
    </citation>
    <scope>NUCLEOTIDE SEQUENCE [LARGE SCALE GENOMIC DNA]</scope>
    <source>
        <strain evidence="8 9">CGMCC 1.10115</strain>
    </source>
</reference>
<dbReference type="InterPro" id="IPR018076">
    <property type="entry name" value="T2SS_GspF_dom"/>
</dbReference>
<feature type="transmembrane region" description="Helical" evidence="6">
    <location>
        <begin position="131"/>
        <end position="151"/>
    </location>
</feature>
<dbReference type="OrthoDB" id="9810662at2"/>
<keyword evidence="4 6" id="KW-1133">Transmembrane helix</keyword>
<dbReference type="PANTHER" id="PTHR35007">
    <property type="entry name" value="INTEGRAL MEMBRANE PROTEIN-RELATED"/>
    <property type="match status" value="1"/>
</dbReference>
<dbReference type="AlphaFoldDB" id="A0A562JS66"/>
<dbReference type="Proteomes" id="UP000318667">
    <property type="component" value="Unassembled WGS sequence"/>
</dbReference>
<keyword evidence="9" id="KW-1185">Reference proteome</keyword>
<dbReference type="GO" id="GO:0005886">
    <property type="term" value="C:plasma membrane"/>
    <property type="evidence" value="ECO:0007669"/>
    <property type="project" value="UniProtKB-SubCell"/>
</dbReference>
<keyword evidence="2" id="KW-1003">Cell membrane</keyword>
<dbReference type="PANTHER" id="PTHR35007:SF2">
    <property type="entry name" value="PILUS ASSEMBLE PROTEIN"/>
    <property type="match status" value="1"/>
</dbReference>
<feature type="domain" description="Type II secretion system protein GspF" evidence="7">
    <location>
        <begin position="170"/>
        <end position="295"/>
    </location>
</feature>
<organism evidence="8 9">
    <name type="scientific">Cytobacillus oceanisediminis</name>
    <dbReference type="NCBI Taxonomy" id="665099"/>
    <lineage>
        <taxon>Bacteria</taxon>
        <taxon>Bacillati</taxon>
        <taxon>Bacillota</taxon>
        <taxon>Bacilli</taxon>
        <taxon>Bacillales</taxon>
        <taxon>Bacillaceae</taxon>
        <taxon>Cytobacillus</taxon>
    </lineage>
</organism>
<gene>
    <name evidence="8" type="ORF">IQ19_02766</name>
</gene>
<sequence>MLIMYISLFICLSLFFYAILAIQTSKKIHMEKRIKFFFEKTAHVPLGENEAEIQESFSERVLMPLWKNLKIKFQKSLDKEKANQLELSLAQAGYPFGWSAIEFKIIQTFILVFMPIIGFGFTYMLNLENHLKLLFSMLSFIVGFIGPSMYLKSKMQKRNKEALKELPDTLDLLTISLEAGLGFDAALSKVVSKKSGVLSDEFTFALEEIRIGKTRKEALGGIQERLQIDELKNLIYSIIQAEKLGIGMVSVLRVQTEEIRGKRKNRAEEAAMKAPIKMLFPLVLFIFPTLFIILLGPAILQFMESF</sequence>
<evidence type="ECO:0000256" key="1">
    <source>
        <dbReference type="ARBA" id="ARBA00004651"/>
    </source>
</evidence>
<dbReference type="EMBL" id="VLKI01000007">
    <property type="protein sequence ID" value="TWH85825.1"/>
    <property type="molecule type" value="Genomic_DNA"/>
</dbReference>
<proteinExistence type="predicted"/>
<evidence type="ECO:0000256" key="4">
    <source>
        <dbReference type="ARBA" id="ARBA00022989"/>
    </source>
</evidence>
<comment type="caution">
    <text evidence="8">The sequence shown here is derived from an EMBL/GenBank/DDBJ whole genome shotgun (WGS) entry which is preliminary data.</text>
</comment>